<feature type="transmembrane region" description="Helical" evidence="1">
    <location>
        <begin position="126"/>
        <end position="144"/>
    </location>
</feature>
<keyword evidence="1" id="KW-1133">Transmembrane helix</keyword>
<dbReference type="RefSeq" id="WP_049698681.1">
    <property type="nucleotide sequence ID" value="NZ_LDTZ01000016.1"/>
</dbReference>
<dbReference type="EMBL" id="LDTZ01000016">
    <property type="protein sequence ID" value="KNA91351.1"/>
    <property type="molecule type" value="Genomic_DNA"/>
</dbReference>
<feature type="transmembrane region" description="Helical" evidence="1">
    <location>
        <begin position="56"/>
        <end position="74"/>
    </location>
</feature>
<keyword evidence="1" id="KW-0812">Transmembrane</keyword>
<evidence type="ECO:0000313" key="3">
    <source>
        <dbReference type="Proteomes" id="UP000037247"/>
    </source>
</evidence>
<name>A0ABR5ICC6_9ACTN</name>
<feature type="transmembrane region" description="Helical" evidence="1">
    <location>
        <begin position="31"/>
        <end position="50"/>
    </location>
</feature>
<reference evidence="2 3" key="1">
    <citation type="submission" date="2015-05" db="EMBL/GenBank/DDBJ databases">
        <title>Draft genome sequence of the bacterium Gordonia jacobaea a new member of the Gordonia genus.</title>
        <authorList>
            <person name="Jimenez-Galisteo G."/>
            <person name="Dominguez A."/>
            <person name="Munoz E."/>
            <person name="Vinas M."/>
        </authorList>
    </citation>
    <scope>NUCLEOTIDE SEQUENCE [LARGE SCALE GENOMIC DNA]</scope>
    <source>
        <strain evidence="3">mv1</strain>
    </source>
</reference>
<keyword evidence="3" id="KW-1185">Reference proteome</keyword>
<protein>
    <submittedName>
        <fullName evidence="2">Uncharacterized protein</fullName>
    </submittedName>
</protein>
<evidence type="ECO:0000313" key="2">
    <source>
        <dbReference type="EMBL" id="KNA91351.1"/>
    </source>
</evidence>
<proteinExistence type="predicted"/>
<sequence length="153" mass="16106">MDITPDQAREALGSVDGARRRVADDLGLPRSYWWAMAASWIVLGVISAFAPPWVTTVATIAFGAAHSAIASRLFDGRRASTHVRPARSVADRRIPLIVIGILLTAVAVTVAAALVLDADGARHPSIGAAVFVAVILGFGGPQIFDDIRRRVGA</sequence>
<organism evidence="2 3">
    <name type="scientific">Gordonia jacobaea</name>
    <dbReference type="NCBI Taxonomy" id="122202"/>
    <lineage>
        <taxon>Bacteria</taxon>
        <taxon>Bacillati</taxon>
        <taxon>Actinomycetota</taxon>
        <taxon>Actinomycetes</taxon>
        <taxon>Mycobacteriales</taxon>
        <taxon>Gordoniaceae</taxon>
        <taxon>Gordonia</taxon>
    </lineage>
</organism>
<dbReference type="Proteomes" id="UP000037247">
    <property type="component" value="Unassembled WGS sequence"/>
</dbReference>
<feature type="transmembrane region" description="Helical" evidence="1">
    <location>
        <begin position="94"/>
        <end position="114"/>
    </location>
</feature>
<comment type="caution">
    <text evidence="2">The sequence shown here is derived from an EMBL/GenBank/DDBJ whole genome shotgun (WGS) entry which is preliminary data.</text>
</comment>
<keyword evidence="1" id="KW-0472">Membrane</keyword>
<gene>
    <name evidence="2" type="ORF">ABW18_09025</name>
</gene>
<accession>A0ABR5ICC6</accession>
<evidence type="ECO:0000256" key="1">
    <source>
        <dbReference type="SAM" id="Phobius"/>
    </source>
</evidence>